<dbReference type="Proteomes" id="UP000886520">
    <property type="component" value="Chromosome 12"/>
</dbReference>
<name>A0A9D4UR30_ADICA</name>
<dbReference type="PANTHER" id="PTHR46502:SF2">
    <property type="entry name" value="16 KDA PHLOEM PROTEIN 2"/>
    <property type="match status" value="1"/>
</dbReference>
<evidence type="ECO:0000256" key="2">
    <source>
        <dbReference type="ARBA" id="ARBA00022837"/>
    </source>
</evidence>
<dbReference type="OrthoDB" id="419768at2759"/>
<dbReference type="InterPro" id="IPR035892">
    <property type="entry name" value="C2_domain_sf"/>
</dbReference>
<dbReference type="Pfam" id="PF00168">
    <property type="entry name" value="C2"/>
    <property type="match status" value="2"/>
</dbReference>
<evidence type="ECO:0000313" key="5">
    <source>
        <dbReference type="Proteomes" id="UP000886520"/>
    </source>
</evidence>
<gene>
    <name evidence="4" type="ORF">GOP47_0012644</name>
</gene>
<keyword evidence="1" id="KW-0479">Metal-binding</keyword>
<protein>
    <recommendedName>
        <fullName evidence="3">C2 domain-containing protein</fullName>
    </recommendedName>
</protein>
<dbReference type="SMART" id="SM00239">
    <property type="entry name" value="C2"/>
    <property type="match status" value="2"/>
</dbReference>
<evidence type="ECO:0000256" key="1">
    <source>
        <dbReference type="ARBA" id="ARBA00022723"/>
    </source>
</evidence>
<proteinExistence type="predicted"/>
<feature type="domain" description="C2" evidence="3">
    <location>
        <begin position="113"/>
        <end position="229"/>
    </location>
</feature>
<comment type="caution">
    <text evidence="4">The sequence shown here is derived from an EMBL/GenBank/DDBJ whole genome shotgun (WGS) entry which is preliminary data.</text>
</comment>
<evidence type="ECO:0000259" key="3">
    <source>
        <dbReference type="PROSITE" id="PS50004"/>
    </source>
</evidence>
<feature type="domain" description="C2" evidence="3">
    <location>
        <begin position="1"/>
        <end position="104"/>
    </location>
</feature>
<organism evidence="4 5">
    <name type="scientific">Adiantum capillus-veneris</name>
    <name type="common">Maidenhair fern</name>
    <dbReference type="NCBI Taxonomy" id="13818"/>
    <lineage>
        <taxon>Eukaryota</taxon>
        <taxon>Viridiplantae</taxon>
        <taxon>Streptophyta</taxon>
        <taxon>Embryophyta</taxon>
        <taxon>Tracheophyta</taxon>
        <taxon>Polypodiopsida</taxon>
        <taxon>Polypodiidae</taxon>
        <taxon>Polypodiales</taxon>
        <taxon>Pteridineae</taxon>
        <taxon>Pteridaceae</taxon>
        <taxon>Vittarioideae</taxon>
        <taxon>Adiantum</taxon>
    </lineage>
</organism>
<dbReference type="PANTHER" id="PTHR46502">
    <property type="entry name" value="C2 DOMAIN-CONTAINING"/>
    <property type="match status" value="1"/>
</dbReference>
<dbReference type="Gene3D" id="2.60.40.150">
    <property type="entry name" value="C2 domain"/>
    <property type="match status" value="2"/>
</dbReference>
<reference evidence="4" key="1">
    <citation type="submission" date="2021-01" db="EMBL/GenBank/DDBJ databases">
        <title>Adiantum capillus-veneris genome.</title>
        <authorList>
            <person name="Fang Y."/>
            <person name="Liao Q."/>
        </authorList>
    </citation>
    <scope>NUCLEOTIDE SEQUENCE</scope>
    <source>
        <strain evidence="4">H3</strain>
        <tissue evidence="4">Leaf</tissue>
    </source>
</reference>
<sequence>MPEGTFEVELIRALNLKDVELFGKSDPYVLCNCGPVTHQSRTIKDGGDSPTWNQSFLFEIPDGIMEISVAILDLERYSKDELMGTVVIPLNDVYAQRQLAPIKYKVQLPTGSFHGELKLCLKFFPKVHHGILELHLIEGHDLLSLDVLDKSDPYAVIICHKEVVKSRVLENAGSDPKWDETFVFTIDSDVLEIMIKILDKDMFSADDPLGTAIAPLNKVFVEGYVPPSSFKVLGKEGQPQGEVKLEMKFLHKV</sequence>
<dbReference type="SUPFAM" id="SSF49562">
    <property type="entry name" value="C2 domain (Calcium/lipid-binding domain, CaLB)"/>
    <property type="match status" value="2"/>
</dbReference>
<evidence type="ECO:0000313" key="4">
    <source>
        <dbReference type="EMBL" id="KAI5072538.1"/>
    </source>
</evidence>
<dbReference type="InterPro" id="IPR000008">
    <property type="entry name" value="C2_dom"/>
</dbReference>
<keyword evidence="5" id="KW-1185">Reference proteome</keyword>
<dbReference type="AlphaFoldDB" id="A0A9D4UR30"/>
<dbReference type="PROSITE" id="PS50004">
    <property type="entry name" value="C2"/>
    <property type="match status" value="2"/>
</dbReference>
<dbReference type="EMBL" id="JABFUD020000012">
    <property type="protein sequence ID" value="KAI5072538.1"/>
    <property type="molecule type" value="Genomic_DNA"/>
</dbReference>
<keyword evidence="2" id="KW-0106">Calcium</keyword>
<dbReference type="GO" id="GO:0046872">
    <property type="term" value="F:metal ion binding"/>
    <property type="evidence" value="ECO:0007669"/>
    <property type="project" value="UniProtKB-KW"/>
</dbReference>
<accession>A0A9D4UR30</accession>